<evidence type="ECO:0000256" key="5">
    <source>
        <dbReference type="ARBA" id="ARBA00051784"/>
    </source>
</evidence>
<keyword evidence="9" id="KW-1185">Reference proteome</keyword>
<dbReference type="GO" id="GO:0006508">
    <property type="term" value="P:proteolysis"/>
    <property type="evidence" value="ECO:0007669"/>
    <property type="project" value="UniProtKB-KW"/>
</dbReference>
<dbReference type="PROSITE" id="PS50106">
    <property type="entry name" value="PDZ"/>
    <property type="match status" value="1"/>
</dbReference>
<dbReference type="InterPro" id="IPR036034">
    <property type="entry name" value="PDZ_sf"/>
</dbReference>
<reference evidence="8 9" key="1">
    <citation type="submission" date="2021-07" db="EMBL/GenBank/DDBJ databases">
        <title>The Aristolochia fimbriata genome: insights into angiosperm evolution, floral development and chemical biosynthesis.</title>
        <authorList>
            <person name="Jiao Y."/>
        </authorList>
    </citation>
    <scope>NUCLEOTIDE SEQUENCE [LARGE SCALE GENOMIC DNA]</scope>
    <source>
        <strain evidence="8">IBCAS-2021</strain>
        <tissue evidence="8">Leaf</tissue>
    </source>
</reference>
<dbReference type="GO" id="GO:0004252">
    <property type="term" value="F:serine-type endopeptidase activity"/>
    <property type="evidence" value="ECO:0007669"/>
    <property type="project" value="UniProtKB-EC"/>
</dbReference>
<evidence type="ECO:0000259" key="7">
    <source>
        <dbReference type="PROSITE" id="PS50106"/>
    </source>
</evidence>
<evidence type="ECO:0000256" key="2">
    <source>
        <dbReference type="ARBA" id="ARBA00022670"/>
    </source>
</evidence>
<dbReference type="EC" id="3.4.21.102" evidence="6"/>
<comment type="caution">
    <text evidence="8">The sequence shown here is derived from an EMBL/GenBank/DDBJ whole genome shotgun (WGS) entry which is preliminary data.</text>
</comment>
<organism evidence="8 9">
    <name type="scientific">Aristolochia fimbriata</name>
    <name type="common">White veined hardy Dutchman's pipe vine</name>
    <dbReference type="NCBI Taxonomy" id="158543"/>
    <lineage>
        <taxon>Eukaryota</taxon>
        <taxon>Viridiplantae</taxon>
        <taxon>Streptophyta</taxon>
        <taxon>Embryophyta</taxon>
        <taxon>Tracheophyta</taxon>
        <taxon>Spermatophyta</taxon>
        <taxon>Magnoliopsida</taxon>
        <taxon>Magnoliidae</taxon>
        <taxon>Piperales</taxon>
        <taxon>Aristolochiaceae</taxon>
        <taxon>Aristolochia</taxon>
    </lineage>
</organism>
<evidence type="ECO:0000256" key="6">
    <source>
        <dbReference type="ARBA" id="ARBA00066637"/>
    </source>
</evidence>
<dbReference type="InterPro" id="IPR005151">
    <property type="entry name" value="Tail-specific_protease"/>
</dbReference>
<dbReference type="Gene3D" id="3.90.226.10">
    <property type="entry name" value="2-enoyl-CoA Hydratase, Chain A, domain 1"/>
    <property type="match status" value="1"/>
</dbReference>
<dbReference type="FunFam" id="2.30.42.10:FF:000146">
    <property type="entry name" value="Carboxyl-terminal-processing peptidase 1, chloroplastic"/>
    <property type="match status" value="1"/>
</dbReference>
<dbReference type="EMBL" id="JAINDJ010000005">
    <property type="protein sequence ID" value="KAG9447546.1"/>
    <property type="molecule type" value="Genomic_DNA"/>
</dbReference>
<keyword evidence="3" id="KW-0378">Hydrolase</keyword>
<sequence length="459" mass="50007">MLIGNLSLTLCSTAKTHKFSAVIRVSCVQNPPQNRVSWPNKVIRHALAGCLSCVLLTSPYYSIAVEYPSSSACQDELVEEEVPPESITNEGIVEEAWEVVNETFLDAGRNRWSPDKWKQVRENVNGRTIKTRSKAHDVIRKMLVGLGDPYTRFLSPEEFSKMARYDVTGIGINLKEIPADNGAFKVKVLGIILDGPAHAAGVRQGDEVLSVNGVDVKGKSAFEVSSLLQGPKETFVTLEVKHGNCGPTESLKVQRQVIARTPVFYRLEPTENGSASVGYIRLKEFNALARKDLIIAMKQLQDSGASYFILDLRDNLGGLVQAGIEVAKLFLSEGETVIYTVGRDPQFQNTIVADTSPLISTPVIVLVNSRTASASEIVATALHDNCKAVLVGERTFGKGLIQSVFELRDGSGVVVTVGKYVTPNHMDINGNGVEPDFQRIPAWSVVSSHLSACQLQKKG</sequence>
<dbReference type="PANTHER" id="PTHR32060:SF31">
    <property type="entry name" value="CARBOXYL-TERMINAL-PROCESSING PEPTIDASE 1, CHLOROPLASTIC"/>
    <property type="match status" value="1"/>
</dbReference>
<dbReference type="FunFam" id="3.90.226.10:FF:000023">
    <property type="entry name" value="Carboxyl-terminal processing protease"/>
    <property type="match status" value="1"/>
</dbReference>
<dbReference type="SMART" id="SM00228">
    <property type="entry name" value="PDZ"/>
    <property type="match status" value="1"/>
</dbReference>
<gene>
    <name evidence="8" type="ORF">H6P81_013674</name>
</gene>
<evidence type="ECO:0000313" key="8">
    <source>
        <dbReference type="EMBL" id="KAG9447546.1"/>
    </source>
</evidence>
<dbReference type="SUPFAM" id="SSF50156">
    <property type="entry name" value="PDZ domain-like"/>
    <property type="match status" value="1"/>
</dbReference>
<dbReference type="NCBIfam" id="TIGR00225">
    <property type="entry name" value="prc"/>
    <property type="match status" value="1"/>
</dbReference>
<dbReference type="Gene3D" id="3.30.750.44">
    <property type="match status" value="1"/>
</dbReference>
<dbReference type="InterPro" id="IPR001478">
    <property type="entry name" value="PDZ"/>
</dbReference>
<name>A0AAV7EGL6_ARIFI</name>
<dbReference type="Pfam" id="PF17820">
    <property type="entry name" value="PDZ_6"/>
    <property type="match status" value="1"/>
</dbReference>
<dbReference type="SUPFAM" id="SSF52096">
    <property type="entry name" value="ClpP/crotonase"/>
    <property type="match status" value="1"/>
</dbReference>
<evidence type="ECO:0000313" key="9">
    <source>
        <dbReference type="Proteomes" id="UP000825729"/>
    </source>
</evidence>
<dbReference type="Gene3D" id="2.30.42.10">
    <property type="match status" value="1"/>
</dbReference>
<keyword evidence="4" id="KW-0720">Serine protease</keyword>
<evidence type="ECO:0000256" key="3">
    <source>
        <dbReference type="ARBA" id="ARBA00022801"/>
    </source>
</evidence>
<accession>A0AAV7EGL6</accession>
<comment type="catalytic activity">
    <reaction evidence="5">
        <text>The enzyme shows specific recognition of a C-terminal tripeptide, Xaa-Yaa-Zaa, in which Xaa is preferably Ala or Leu, Yaa is preferably Ala or Tyr, and Zaa is preferably Ala, but then cleaves at a variable distance from the C-terminus. A typical cleavage is -Ala-Ala-|-Arg-Ala-Ala-Lys-Glu-Asn-Tyr-Ala-Leu-Ala-Ala.</text>
        <dbReference type="EC" id="3.4.21.102"/>
    </reaction>
</comment>
<feature type="domain" description="PDZ" evidence="7">
    <location>
        <begin position="159"/>
        <end position="229"/>
    </location>
</feature>
<dbReference type="SMART" id="SM00245">
    <property type="entry name" value="TSPc"/>
    <property type="match status" value="1"/>
</dbReference>
<proteinExistence type="inferred from homology"/>
<dbReference type="Proteomes" id="UP000825729">
    <property type="component" value="Unassembled WGS sequence"/>
</dbReference>
<dbReference type="InterPro" id="IPR029045">
    <property type="entry name" value="ClpP/crotonase-like_dom_sf"/>
</dbReference>
<protein>
    <recommendedName>
        <fullName evidence="6">C-terminal processing peptidase</fullName>
        <ecNumber evidence="6">3.4.21.102</ecNumber>
    </recommendedName>
</protein>
<comment type="similarity">
    <text evidence="1">Belongs to the peptidase S41A family.</text>
</comment>
<dbReference type="Pfam" id="PF03572">
    <property type="entry name" value="Peptidase_S41"/>
    <property type="match status" value="1"/>
</dbReference>
<dbReference type="CDD" id="cd06782">
    <property type="entry name" value="cpPDZ_CPP-like"/>
    <property type="match status" value="1"/>
</dbReference>
<dbReference type="PANTHER" id="PTHR32060">
    <property type="entry name" value="TAIL-SPECIFIC PROTEASE"/>
    <property type="match status" value="1"/>
</dbReference>
<dbReference type="CDD" id="cd07560">
    <property type="entry name" value="Peptidase_S41_CPP"/>
    <property type="match status" value="1"/>
</dbReference>
<dbReference type="InterPro" id="IPR004447">
    <property type="entry name" value="Peptidase_S41A"/>
</dbReference>
<dbReference type="InterPro" id="IPR041489">
    <property type="entry name" value="PDZ_6"/>
</dbReference>
<evidence type="ECO:0000256" key="1">
    <source>
        <dbReference type="ARBA" id="ARBA00009179"/>
    </source>
</evidence>
<evidence type="ECO:0000256" key="4">
    <source>
        <dbReference type="ARBA" id="ARBA00022825"/>
    </source>
</evidence>
<keyword evidence="2" id="KW-0645">Protease</keyword>
<dbReference type="AlphaFoldDB" id="A0AAV7EGL6"/>